<proteinExistence type="predicted"/>
<dbReference type="SUPFAM" id="SSF56349">
    <property type="entry name" value="DNA breaking-rejoining enzymes"/>
    <property type="match status" value="1"/>
</dbReference>
<dbReference type="InterPro" id="IPR011010">
    <property type="entry name" value="DNA_brk_join_enz"/>
</dbReference>
<dbReference type="PANTHER" id="PTHR30349">
    <property type="entry name" value="PHAGE INTEGRASE-RELATED"/>
    <property type="match status" value="1"/>
</dbReference>
<dbReference type="GO" id="GO:0006310">
    <property type="term" value="P:DNA recombination"/>
    <property type="evidence" value="ECO:0007669"/>
    <property type="project" value="UniProtKB-KW"/>
</dbReference>
<name>A0A0F9FIE5_9ZZZZ</name>
<keyword evidence="2" id="KW-0233">DNA recombination</keyword>
<keyword evidence="1" id="KW-0238">DNA-binding</keyword>
<dbReference type="InterPro" id="IPR002104">
    <property type="entry name" value="Integrase_catalytic"/>
</dbReference>
<dbReference type="GO" id="GO:0003677">
    <property type="term" value="F:DNA binding"/>
    <property type="evidence" value="ECO:0007669"/>
    <property type="project" value="UniProtKB-KW"/>
</dbReference>
<protein>
    <recommendedName>
        <fullName evidence="3">Tyr recombinase domain-containing protein</fullName>
    </recommendedName>
</protein>
<sequence length="236" mass="27580">FLLINYKKLGLLEQERQDIIEVEIPKMTGRTKKRIMKFLTEEQVLLIVKNLEEEKYKVMTLFSFYCGLRLGELYKVKVNYFNWAEWKINPKDYGECRVYGKGDKEGVALVPGDLMIRLAKYIKKQNLINLTDFLFLPNLPGLQLSLKSRASVFQKRLKRAGIDSGITKIELNGEIVEGTQVHPHKLRHSYATHLLIVQGLDIREVQELLRHSSIVSTQIYTHVDKEHLKKKLREKK</sequence>
<comment type="caution">
    <text evidence="4">The sequence shown here is derived from an EMBL/GenBank/DDBJ whole genome shotgun (WGS) entry which is preliminary data.</text>
</comment>
<evidence type="ECO:0000259" key="3">
    <source>
        <dbReference type="PROSITE" id="PS51898"/>
    </source>
</evidence>
<dbReference type="Pfam" id="PF00589">
    <property type="entry name" value="Phage_integrase"/>
    <property type="match status" value="1"/>
</dbReference>
<dbReference type="AlphaFoldDB" id="A0A0F9FIE5"/>
<feature type="domain" description="Tyr recombinase" evidence="3">
    <location>
        <begin position="34"/>
        <end position="233"/>
    </location>
</feature>
<gene>
    <name evidence="4" type="ORF">LCGC14_2026840</name>
</gene>
<evidence type="ECO:0000256" key="1">
    <source>
        <dbReference type="ARBA" id="ARBA00023125"/>
    </source>
</evidence>
<dbReference type="EMBL" id="LAZR01023522">
    <property type="protein sequence ID" value="KKL78236.1"/>
    <property type="molecule type" value="Genomic_DNA"/>
</dbReference>
<evidence type="ECO:0000256" key="2">
    <source>
        <dbReference type="ARBA" id="ARBA00023172"/>
    </source>
</evidence>
<accession>A0A0F9FIE5</accession>
<dbReference type="InterPro" id="IPR013762">
    <property type="entry name" value="Integrase-like_cat_sf"/>
</dbReference>
<dbReference type="PANTHER" id="PTHR30349:SF41">
    <property type="entry name" value="INTEGRASE_RECOMBINASE PROTEIN MJ0367-RELATED"/>
    <property type="match status" value="1"/>
</dbReference>
<dbReference type="PROSITE" id="PS51898">
    <property type="entry name" value="TYR_RECOMBINASE"/>
    <property type="match status" value="1"/>
</dbReference>
<organism evidence="4">
    <name type="scientific">marine sediment metagenome</name>
    <dbReference type="NCBI Taxonomy" id="412755"/>
    <lineage>
        <taxon>unclassified sequences</taxon>
        <taxon>metagenomes</taxon>
        <taxon>ecological metagenomes</taxon>
    </lineage>
</organism>
<feature type="non-terminal residue" evidence="4">
    <location>
        <position position="1"/>
    </location>
</feature>
<dbReference type="Gene3D" id="1.10.443.10">
    <property type="entry name" value="Intergrase catalytic core"/>
    <property type="match status" value="1"/>
</dbReference>
<reference evidence="4" key="1">
    <citation type="journal article" date="2015" name="Nature">
        <title>Complex archaea that bridge the gap between prokaryotes and eukaryotes.</title>
        <authorList>
            <person name="Spang A."/>
            <person name="Saw J.H."/>
            <person name="Jorgensen S.L."/>
            <person name="Zaremba-Niedzwiedzka K."/>
            <person name="Martijn J."/>
            <person name="Lind A.E."/>
            <person name="van Eijk R."/>
            <person name="Schleper C."/>
            <person name="Guy L."/>
            <person name="Ettema T.J."/>
        </authorList>
    </citation>
    <scope>NUCLEOTIDE SEQUENCE</scope>
</reference>
<evidence type="ECO:0000313" key="4">
    <source>
        <dbReference type="EMBL" id="KKL78236.1"/>
    </source>
</evidence>
<dbReference type="InterPro" id="IPR050090">
    <property type="entry name" value="Tyrosine_recombinase_XerCD"/>
</dbReference>
<dbReference type="GO" id="GO:0015074">
    <property type="term" value="P:DNA integration"/>
    <property type="evidence" value="ECO:0007669"/>
    <property type="project" value="InterPro"/>
</dbReference>